<dbReference type="EMBL" id="JX846920">
    <property type="protein sequence ID" value="AFY17093.1"/>
    <property type="molecule type" value="Genomic_DNA"/>
</dbReference>
<organism evidence="2">
    <name type="scientific">uncultured bacterium 'To-T 020 P12'</name>
    <dbReference type="NCBI Taxonomy" id="1263626"/>
    <lineage>
        <taxon>Bacteria</taxon>
        <taxon>environmental samples</taxon>
    </lineage>
</organism>
<keyword evidence="1" id="KW-1133">Transmembrane helix</keyword>
<evidence type="ECO:0000313" key="2">
    <source>
        <dbReference type="EMBL" id="AFY17093.1"/>
    </source>
</evidence>
<dbReference type="AlphaFoldDB" id="K9ND48"/>
<feature type="transmembrane region" description="Helical" evidence="1">
    <location>
        <begin position="208"/>
        <end position="230"/>
    </location>
</feature>
<feature type="transmembrane region" description="Helical" evidence="1">
    <location>
        <begin position="77"/>
        <end position="98"/>
    </location>
</feature>
<reference evidence="2" key="1">
    <citation type="submission" date="2012-09" db="EMBL/GenBank/DDBJ databases">
        <title>Inhibition of the growth of Bacillus subtilis by a novel anti-bacterial protein from the soil metagenome.</title>
        <authorList>
            <person name="O'Mahony M.M."/>
            <person name="Henneberger R."/>
            <person name="Doohan F."/>
            <person name="Marchesi J.R."/>
            <person name="Dobson A.D.W."/>
        </authorList>
    </citation>
    <scope>NUCLEOTIDE SEQUENCE</scope>
</reference>
<dbReference type="GO" id="GO:0016020">
    <property type="term" value="C:membrane"/>
    <property type="evidence" value="ECO:0007669"/>
    <property type="project" value="UniProtKB-SubCell"/>
</dbReference>
<sequence>MDRVRALLGKEFADLRRNPGVFIPAVLTSLVSLMLPFFVAVVVPAVTGERLSESSDFDVAAEMFRSMPLTRTLDPEAAVQAFIFQQFLVLLVVGPVAASMSTAASSVIGEKQARTLEPLLATPLATAELLAAKVLGSFLPALLLTLAIFVLLLTGAAMFAQPGVYLALLTPQSLLVVFVAGPLAALAALQMAVCVSSRSNDARGAQQIGTIIILPIAGLLVAQVMGSVILTAWMTMAISAGLVVLNAGLLWLAVVVFDRESVLTRWR</sequence>
<protein>
    <submittedName>
        <fullName evidence="2">ABC-2 type transporter</fullName>
    </submittedName>
</protein>
<evidence type="ECO:0000256" key="1">
    <source>
        <dbReference type="SAM" id="Phobius"/>
    </source>
</evidence>
<feature type="transmembrane region" description="Helical" evidence="1">
    <location>
        <begin position="236"/>
        <end position="257"/>
    </location>
</feature>
<keyword evidence="1" id="KW-0472">Membrane</keyword>
<feature type="transmembrane region" description="Helical" evidence="1">
    <location>
        <begin position="21"/>
        <end position="46"/>
    </location>
</feature>
<proteinExistence type="predicted"/>
<accession>K9ND48</accession>
<feature type="transmembrane region" description="Helical" evidence="1">
    <location>
        <begin position="138"/>
        <end position="160"/>
    </location>
</feature>
<dbReference type="Pfam" id="PF12679">
    <property type="entry name" value="ABC2_membrane_2"/>
    <property type="match status" value="1"/>
</dbReference>
<keyword evidence="1" id="KW-0812">Transmembrane</keyword>
<dbReference type="GO" id="GO:0140359">
    <property type="term" value="F:ABC-type transporter activity"/>
    <property type="evidence" value="ECO:0007669"/>
    <property type="project" value="InterPro"/>
</dbReference>
<feature type="transmembrane region" description="Helical" evidence="1">
    <location>
        <begin position="172"/>
        <end position="196"/>
    </location>
</feature>
<name>K9ND48_9BACT</name>